<gene>
    <name evidence="1" type="ORF">X805_02210</name>
</gene>
<protein>
    <submittedName>
        <fullName evidence="1">Uncharacterized protein</fullName>
    </submittedName>
</protein>
<sequence>MMLCDGSPPELHPAGLMPCKAGALLRRGAAGYDQGIMKTTGSCASG</sequence>
<organism evidence="1 2">
    <name type="scientific">Sphaerotilus natans subsp. natans DSM 6575</name>
    <dbReference type="NCBI Taxonomy" id="1286631"/>
    <lineage>
        <taxon>Bacteria</taxon>
        <taxon>Pseudomonadati</taxon>
        <taxon>Pseudomonadota</taxon>
        <taxon>Betaproteobacteria</taxon>
        <taxon>Burkholderiales</taxon>
        <taxon>Sphaerotilaceae</taxon>
        <taxon>Sphaerotilus</taxon>
    </lineage>
</organism>
<keyword evidence="2" id="KW-1185">Reference proteome</keyword>
<dbReference type="STRING" id="34103.SAMN05421778_102131"/>
<accession>A0A059KSN5</accession>
<proteinExistence type="predicted"/>
<evidence type="ECO:0000313" key="2">
    <source>
        <dbReference type="Proteomes" id="UP000026714"/>
    </source>
</evidence>
<reference evidence="1 2" key="1">
    <citation type="journal article" date="2014" name="FEMS Microbiol. Ecol.">
        <title>Sphaerotilus natans encrusted with nanoball-shaped Fe(III) oxide minerals formed by nitrate-reducing mixotrophic Fe(II) oxidation.</title>
        <authorList>
            <person name="Park S."/>
            <person name="Kim D.H."/>
            <person name="Lee J.H."/>
            <person name="Hur H.G."/>
        </authorList>
    </citation>
    <scope>NUCLEOTIDE SEQUENCE [LARGE SCALE GENOMIC DNA]</scope>
    <source>
        <strain evidence="1 2">DSM 6575</strain>
    </source>
</reference>
<name>A0A059KSN5_9BURK</name>
<dbReference type="Proteomes" id="UP000026714">
    <property type="component" value="Unassembled WGS sequence"/>
</dbReference>
<dbReference type="EMBL" id="AZRA01000005">
    <property type="protein sequence ID" value="KDB54239.1"/>
    <property type="molecule type" value="Genomic_DNA"/>
</dbReference>
<comment type="caution">
    <text evidence="1">The sequence shown here is derived from an EMBL/GenBank/DDBJ whole genome shotgun (WGS) entry which is preliminary data.</text>
</comment>
<dbReference type="AlphaFoldDB" id="A0A059KSN5"/>
<evidence type="ECO:0000313" key="1">
    <source>
        <dbReference type="EMBL" id="KDB54239.1"/>
    </source>
</evidence>